<dbReference type="EMBL" id="JACEIK010001085">
    <property type="protein sequence ID" value="MCD7465814.1"/>
    <property type="molecule type" value="Genomic_DNA"/>
</dbReference>
<organism evidence="1 2">
    <name type="scientific">Datura stramonium</name>
    <name type="common">Jimsonweed</name>
    <name type="synonym">Common thornapple</name>
    <dbReference type="NCBI Taxonomy" id="4076"/>
    <lineage>
        <taxon>Eukaryota</taxon>
        <taxon>Viridiplantae</taxon>
        <taxon>Streptophyta</taxon>
        <taxon>Embryophyta</taxon>
        <taxon>Tracheophyta</taxon>
        <taxon>Spermatophyta</taxon>
        <taxon>Magnoliopsida</taxon>
        <taxon>eudicotyledons</taxon>
        <taxon>Gunneridae</taxon>
        <taxon>Pentapetalae</taxon>
        <taxon>asterids</taxon>
        <taxon>lamiids</taxon>
        <taxon>Solanales</taxon>
        <taxon>Solanaceae</taxon>
        <taxon>Solanoideae</taxon>
        <taxon>Datureae</taxon>
        <taxon>Datura</taxon>
    </lineage>
</organism>
<protein>
    <submittedName>
        <fullName evidence="1">Uncharacterized protein</fullName>
    </submittedName>
</protein>
<evidence type="ECO:0000313" key="2">
    <source>
        <dbReference type="Proteomes" id="UP000823775"/>
    </source>
</evidence>
<proteinExistence type="predicted"/>
<sequence>MGRVEAPNIGTPRTRDATLDPVIRGMRQSNERTGHCSGQAAQGLARRNLSAANPGVTAGSKASARDKTHRFWRIWSRDTRMSYRHREPRTH</sequence>
<dbReference type="Proteomes" id="UP000823775">
    <property type="component" value="Unassembled WGS sequence"/>
</dbReference>
<reference evidence="1 2" key="1">
    <citation type="journal article" date="2021" name="BMC Genomics">
        <title>Datura genome reveals duplications of psychoactive alkaloid biosynthetic genes and high mutation rate following tissue culture.</title>
        <authorList>
            <person name="Rajewski A."/>
            <person name="Carter-House D."/>
            <person name="Stajich J."/>
            <person name="Litt A."/>
        </authorList>
    </citation>
    <scope>NUCLEOTIDE SEQUENCE [LARGE SCALE GENOMIC DNA]</scope>
    <source>
        <strain evidence="1">AR-01</strain>
    </source>
</reference>
<keyword evidence="2" id="KW-1185">Reference proteome</keyword>
<evidence type="ECO:0000313" key="1">
    <source>
        <dbReference type="EMBL" id="MCD7465814.1"/>
    </source>
</evidence>
<gene>
    <name evidence="1" type="ORF">HAX54_001982</name>
</gene>
<accession>A0ABS8T4A3</accession>
<comment type="caution">
    <text evidence="1">The sequence shown here is derived from an EMBL/GenBank/DDBJ whole genome shotgun (WGS) entry which is preliminary data.</text>
</comment>
<name>A0ABS8T4A3_DATST</name>